<sequence>MNERDLATILSRARQLMAEALHLLDDVQAWEPSAHLDLAIQRLDALLDEDASTRRDH</sequence>
<organism evidence="1 2">
    <name type="scientific">Sphingomonas sanxanigenens DSM 19645 = NX02</name>
    <dbReference type="NCBI Taxonomy" id="1123269"/>
    <lineage>
        <taxon>Bacteria</taxon>
        <taxon>Pseudomonadati</taxon>
        <taxon>Pseudomonadota</taxon>
        <taxon>Alphaproteobacteria</taxon>
        <taxon>Sphingomonadales</taxon>
        <taxon>Sphingomonadaceae</taxon>
        <taxon>Sphingomonas</taxon>
    </lineage>
</organism>
<reference evidence="1 2" key="1">
    <citation type="submission" date="2013-07" db="EMBL/GenBank/DDBJ databases">
        <title>Completed genome of Sphingomonas sanxanigenens NX02.</title>
        <authorList>
            <person name="Ma T."/>
            <person name="Huang H."/>
            <person name="Wu M."/>
            <person name="Li X."/>
            <person name="Li G."/>
        </authorList>
    </citation>
    <scope>NUCLEOTIDE SEQUENCE [LARGE SCALE GENOMIC DNA]</scope>
    <source>
        <strain evidence="1 2">NX02</strain>
    </source>
</reference>
<dbReference type="AlphaFoldDB" id="W0ACL3"/>
<dbReference type="HOGENOM" id="CLU_2994400_0_0_5"/>
<dbReference type="RefSeq" id="WP_158013999.1">
    <property type="nucleotide sequence ID" value="NZ_CP006644.1"/>
</dbReference>
<accession>W0ACL3</accession>
<protein>
    <submittedName>
        <fullName evidence="1">Uncharacterized protein</fullName>
    </submittedName>
</protein>
<dbReference type="EMBL" id="CP006644">
    <property type="protein sequence ID" value="AHE54287.1"/>
    <property type="molecule type" value="Genomic_DNA"/>
</dbReference>
<evidence type="ECO:0000313" key="1">
    <source>
        <dbReference type="EMBL" id="AHE54287.1"/>
    </source>
</evidence>
<evidence type="ECO:0000313" key="2">
    <source>
        <dbReference type="Proteomes" id="UP000018851"/>
    </source>
</evidence>
<gene>
    <name evidence="1" type="ORF">NX02_12945</name>
</gene>
<keyword evidence="2" id="KW-1185">Reference proteome</keyword>
<name>W0ACL3_9SPHN</name>
<proteinExistence type="predicted"/>
<dbReference type="KEGG" id="ssan:NX02_12945"/>
<dbReference type="Proteomes" id="UP000018851">
    <property type="component" value="Chromosome"/>
</dbReference>
<dbReference type="PATRIC" id="fig|1123269.5.peg.2518"/>